<sequence>MALSSKRSWIDELLAWPGVTRHPHRFGGIELRFDGREIGHLHGERLADLLFPKPVRDRLLAEGRAKPHHIVPDSGWVSFYIDSEEDIVQAVELFRLKYDLMTAKRNERSAGEET</sequence>
<proteinExistence type="predicted"/>
<dbReference type="Proteomes" id="UP000247476">
    <property type="component" value="Unassembled WGS sequence"/>
</dbReference>
<gene>
    <name evidence="2" type="ORF">DLM86_12685</name>
</gene>
<dbReference type="InterPro" id="IPR040841">
    <property type="entry name" value="Luciferase_dom"/>
</dbReference>
<dbReference type="Pfam" id="PF17648">
    <property type="entry name" value="Luciferase"/>
    <property type="match status" value="1"/>
</dbReference>
<evidence type="ECO:0000313" key="2">
    <source>
        <dbReference type="EMBL" id="PYI54326.1"/>
    </source>
</evidence>
<organism evidence="2 3">
    <name type="scientific">Paenibacillus flagellatus</name>
    <dbReference type="NCBI Taxonomy" id="2211139"/>
    <lineage>
        <taxon>Bacteria</taxon>
        <taxon>Bacillati</taxon>
        <taxon>Bacillota</taxon>
        <taxon>Bacilli</taxon>
        <taxon>Bacillales</taxon>
        <taxon>Paenibacillaceae</taxon>
        <taxon>Paenibacillus</taxon>
    </lineage>
</organism>
<keyword evidence="3" id="KW-1185">Reference proteome</keyword>
<evidence type="ECO:0000313" key="3">
    <source>
        <dbReference type="Proteomes" id="UP000247476"/>
    </source>
</evidence>
<dbReference type="RefSeq" id="WP_110840385.1">
    <property type="nucleotide sequence ID" value="NZ_QJVJ01000005.1"/>
</dbReference>
<comment type="caution">
    <text evidence="2">The sequence shown here is derived from an EMBL/GenBank/DDBJ whole genome shotgun (WGS) entry which is preliminary data.</text>
</comment>
<evidence type="ECO:0000259" key="1">
    <source>
        <dbReference type="Pfam" id="PF17648"/>
    </source>
</evidence>
<reference evidence="2 3" key="1">
    <citation type="submission" date="2018-05" db="EMBL/GenBank/DDBJ databases">
        <title>Paenibacillus flagellatus sp. nov., isolated from selenium mineral soil.</title>
        <authorList>
            <person name="Dai X."/>
        </authorList>
    </citation>
    <scope>NUCLEOTIDE SEQUENCE [LARGE SCALE GENOMIC DNA]</scope>
    <source>
        <strain evidence="2 3">DXL2</strain>
    </source>
</reference>
<dbReference type="OrthoDB" id="708298at2"/>
<protein>
    <recommendedName>
        <fullName evidence="1">Luciferase domain-containing protein</fullName>
    </recommendedName>
</protein>
<accession>A0A2V5KX42</accession>
<dbReference type="AlphaFoldDB" id="A0A2V5KX42"/>
<dbReference type="EMBL" id="QJVJ01000005">
    <property type="protein sequence ID" value="PYI54326.1"/>
    <property type="molecule type" value="Genomic_DNA"/>
</dbReference>
<feature type="domain" description="Luciferase" evidence="1">
    <location>
        <begin position="35"/>
        <end position="96"/>
    </location>
</feature>
<name>A0A2V5KX42_9BACL</name>